<keyword evidence="5" id="KW-0238">DNA-binding</keyword>
<evidence type="ECO:0000259" key="10">
    <source>
        <dbReference type="Pfam" id="PF17683"/>
    </source>
</evidence>
<evidence type="ECO:0000256" key="1">
    <source>
        <dbReference type="ARBA" id="ARBA00004123"/>
    </source>
</evidence>
<protein>
    <recommendedName>
        <fullName evidence="3">General transcription factor IIF subunit 2</fullName>
    </recommendedName>
    <alternativeName>
        <fullName evidence="8">Transcription initiation factor IIF subunit beta</fullName>
    </alternativeName>
</protein>
<dbReference type="AlphaFoldDB" id="A0AA88I3S0"/>
<evidence type="ECO:0000256" key="5">
    <source>
        <dbReference type="ARBA" id="ARBA00023125"/>
    </source>
</evidence>
<dbReference type="GO" id="GO:0003677">
    <property type="term" value="F:DNA binding"/>
    <property type="evidence" value="ECO:0007669"/>
    <property type="project" value="UniProtKB-KW"/>
</dbReference>
<feature type="domain" description="TFIIF beta subunit N-terminal" evidence="10">
    <location>
        <begin position="22"/>
        <end position="106"/>
    </location>
</feature>
<evidence type="ECO:0000256" key="6">
    <source>
        <dbReference type="ARBA" id="ARBA00023163"/>
    </source>
</evidence>
<dbReference type="InterPro" id="IPR040450">
    <property type="entry name" value="TFIIF_beta_HTH"/>
</dbReference>
<name>A0AA88I3S0_ARTSF</name>
<dbReference type="GO" id="GO:0005674">
    <property type="term" value="C:transcription factor TFIIF complex"/>
    <property type="evidence" value="ECO:0007669"/>
    <property type="project" value="InterPro"/>
</dbReference>
<dbReference type="InterPro" id="IPR040504">
    <property type="entry name" value="TFIIF_beta_N"/>
</dbReference>
<dbReference type="CDD" id="cd07980">
    <property type="entry name" value="TFIIF_beta"/>
    <property type="match status" value="1"/>
</dbReference>
<comment type="subcellular location">
    <subcellularLocation>
        <location evidence="1">Nucleus</location>
    </subcellularLocation>
</comment>
<dbReference type="Pfam" id="PF02270">
    <property type="entry name" value="TFIIF_beta"/>
    <property type="match status" value="1"/>
</dbReference>
<evidence type="ECO:0000256" key="4">
    <source>
        <dbReference type="ARBA" id="ARBA00023015"/>
    </source>
</evidence>
<comment type="similarity">
    <text evidence="2">Belongs to the TFIIF beta subunit family.</text>
</comment>
<dbReference type="SUPFAM" id="SSF46785">
    <property type="entry name" value="Winged helix' DNA-binding domain"/>
    <property type="match status" value="1"/>
</dbReference>
<evidence type="ECO:0000256" key="7">
    <source>
        <dbReference type="ARBA" id="ARBA00023242"/>
    </source>
</evidence>
<feature type="domain" description="TFIIF beta subunit HTH" evidence="9">
    <location>
        <begin position="185"/>
        <end position="247"/>
    </location>
</feature>
<dbReference type="InterPro" id="IPR011039">
    <property type="entry name" value="TFIIF_interaction"/>
</dbReference>
<dbReference type="PANTHER" id="PTHR10445">
    <property type="entry name" value="GENERAL TRANSCRIPTION FACTOR IIF SUBUNIT 2"/>
    <property type="match status" value="1"/>
</dbReference>
<proteinExistence type="inferred from homology"/>
<dbReference type="GO" id="GO:0006368">
    <property type="term" value="P:transcription elongation by RNA polymerase II"/>
    <property type="evidence" value="ECO:0007669"/>
    <property type="project" value="UniProtKB-ARBA"/>
</dbReference>
<evidence type="ECO:0000313" key="11">
    <source>
        <dbReference type="EMBL" id="KAK2721235.1"/>
    </source>
</evidence>
<evidence type="ECO:0000256" key="3">
    <source>
        <dbReference type="ARBA" id="ARBA00020815"/>
    </source>
</evidence>
<comment type="caution">
    <text evidence="11">The sequence shown here is derived from an EMBL/GenBank/DDBJ whole genome shotgun (WGS) entry which is preliminary data.</text>
</comment>
<keyword evidence="7" id="KW-0539">Nucleus</keyword>
<dbReference type="Gene3D" id="1.10.10.10">
    <property type="entry name" value="Winged helix-like DNA-binding domain superfamily/Winged helix DNA-binding domain"/>
    <property type="match status" value="1"/>
</dbReference>
<dbReference type="InterPro" id="IPR003196">
    <property type="entry name" value="TFIIF_beta"/>
</dbReference>
<evidence type="ECO:0000259" key="9">
    <source>
        <dbReference type="Pfam" id="PF02270"/>
    </source>
</evidence>
<dbReference type="EMBL" id="JAVRJZ010000006">
    <property type="protein sequence ID" value="KAK2721235.1"/>
    <property type="molecule type" value="Genomic_DNA"/>
</dbReference>
<dbReference type="InterPro" id="IPR036390">
    <property type="entry name" value="WH_DNA-bd_sf"/>
</dbReference>
<dbReference type="Pfam" id="PF17683">
    <property type="entry name" value="TFIIF_beta_N"/>
    <property type="match status" value="1"/>
</dbReference>
<reference evidence="11" key="1">
    <citation type="submission" date="2023-07" db="EMBL/GenBank/DDBJ databases">
        <title>Chromosome-level genome assembly of Artemia franciscana.</title>
        <authorList>
            <person name="Jo E."/>
        </authorList>
    </citation>
    <scope>NUCLEOTIDE SEQUENCE</scope>
    <source>
        <tissue evidence="11">Whole body</tissue>
    </source>
</reference>
<organism evidence="11 12">
    <name type="scientific">Artemia franciscana</name>
    <name type="common">Brine shrimp</name>
    <name type="synonym">Artemia sanfranciscana</name>
    <dbReference type="NCBI Taxonomy" id="6661"/>
    <lineage>
        <taxon>Eukaryota</taxon>
        <taxon>Metazoa</taxon>
        <taxon>Ecdysozoa</taxon>
        <taxon>Arthropoda</taxon>
        <taxon>Crustacea</taxon>
        <taxon>Branchiopoda</taxon>
        <taxon>Anostraca</taxon>
        <taxon>Artemiidae</taxon>
        <taxon>Artemia</taxon>
    </lineage>
</organism>
<gene>
    <name evidence="11" type="ORF">QYM36_003495</name>
</gene>
<evidence type="ECO:0000256" key="8">
    <source>
        <dbReference type="ARBA" id="ARBA00033388"/>
    </source>
</evidence>
<keyword evidence="6" id="KW-0804">Transcription</keyword>
<evidence type="ECO:0000256" key="2">
    <source>
        <dbReference type="ARBA" id="ARBA00009543"/>
    </source>
</evidence>
<dbReference type="GO" id="GO:0006367">
    <property type="term" value="P:transcription initiation at RNA polymerase II promoter"/>
    <property type="evidence" value="ECO:0007669"/>
    <property type="project" value="InterPro"/>
</dbReference>
<dbReference type="Proteomes" id="UP001187531">
    <property type="component" value="Unassembled WGS sequence"/>
</dbReference>
<evidence type="ECO:0000313" key="12">
    <source>
        <dbReference type="Proteomes" id="UP001187531"/>
    </source>
</evidence>
<dbReference type="PANTHER" id="PTHR10445:SF0">
    <property type="entry name" value="GENERAL TRANSCRIPTION FACTOR IIF SUBUNIT 2"/>
    <property type="match status" value="1"/>
</dbReference>
<sequence>MLQSKDDTISDELEIETSNSKNSVWLVKVPNYIHSIWDKAQPNSPVGTIKITNSPGQKPTVSLSLTEEAVKSESGFIPKDLNMLSTPLENQPYGVFYEHSGDKEKNFLSDGAKICMAGKVVESLHCQAEFAQFVEFNTRKMAAATKLTRLTQPLDRVIVNPNPVSGQTLIIKHERKRKGERKKFRDDKNIVTEKLFRAFEQHEYYNTSDLEKLTNQPVTYLKEILNEYCTYNTKPPKKYMWQLKKEYCNYNVCGE</sequence>
<accession>A0AA88I3S0</accession>
<keyword evidence="4" id="KW-0805">Transcription regulation</keyword>
<keyword evidence="12" id="KW-1185">Reference proteome</keyword>
<dbReference type="FunFam" id="1.10.10.10:FF:000035">
    <property type="entry name" value="General transcription factor IIF subunit 2"/>
    <property type="match status" value="1"/>
</dbReference>
<dbReference type="InterPro" id="IPR036388">
    <property type="entry name" value="WH-like_DNA-bd_sf"/>
</dbReference>
<dbReference type="SUPFAM" id="SSF50916">
    <property type="entry name" value="Rap30/74 interaction domains"/>
    <property type="match status" value="1"/>
</dbReference>